<reference evidence="1 2" key="1">
    <citation type="journal article" date="2018" name="Sci. Rep.">
        <title>Genomic signatures of local adaptation to the degree of environmental predictability in rotifers.</title>
        <authorList>
            <person name="Franch-Gras L."/>
            <person name="Hahn C."/>
            <person name="Garcia-Roger E.M."/>
            <person name="Carmona M.J."/>
            <person name="Serra M."/>
            <person name="Gomez A."/>
        </authorList>
    </citation>
    <scope>NUCLEOTIDE SEQUENCE [LARGE SCALE GENOMIC DNA]</scope>
    <source>
        <strain evidence="1">HYR1</strain>
    </source>
</reference>
<keyword evidence="2" id="KW-1185">Reference proteome</keyword>
<comment type="caution">
    <text evidence="1">The sequence shown here is derived from an EMBL/GenBank/DDBJ whole genome shotgun (WGS) entry which is preliminary data.</text>
</comment>
<dbReference type="EMBL" id="REGN01010906">
    <property type="protein sequence ID" value="RMZ98210.1"/>
    <property type="molecule type" value="Genomic_DNA"/>
</dbReference>
<evidence type="ECO:0000313" key="2">
    <source>
        <dbReference type="Proteomes" id="UP000276133"/>
    </source>
</evidence>
<organism evidence="1 2">
    <name type="scientific">Brachionus plicatilis</name>
    <name type="common">Marine rotifer</name>
    <name type="synonym">Brachionus muelleri</name>
    <dbReference type="NCBI Taxonomy" id="10195"/>
    <lineage>
        <taxon>Eukaryota</taxon>
        <taxon>Metazoa</taxon>
        <taxon>Spiralia</taxon>
        <taxon>Gnathifera</taxon>
        <taxon>Rotifera</taxon>
        <taxon>Eurotatoria</taxon>
        <taxon>Monogononta</taxon>
        <taxon>Pseudotrocha</taxon>
        <taxon>Ploima</taxon>
        <taxon>Brachionidae</taxon>
        <taxon>Brachionus</taxon>
    </lineage>
</organism>
<feature type="non-terminal residue" evidence="1">
    <location>
        <position position="1"/>
    </location>
</feature>
<protein>
    <submittedName>
        <fullName evidence="1">Uncharacterized protein</fullName>
    </submittedName>
</protein>
<dbReference type="AlphaFoldDB" id="A0A3M7PHM6"/>
<evidence type="ECO:0000313" key="1">
    <source>
        <dbReference type="EMBL" id="RMZ98210.1"/>
    </source>
</evidence>
<gene>
    <name evidence="1" type="ORF">BpHYR1_031978</name>
</gene>
<dbReference type="Proteomes" id="UP000276133">
    <property type="component" value="Unassembled WGS sequence"/>
</dbReference>
<sequence length="118" mass="13159">SNLLKELIGELDGLLVIFEKEEVFVDIVLVAFISGDVERTGGDGESHLLPLASSFEEEGEEPVARKLLFDEKVSEFVPRLICDRLEATFEVESLDSDMSLYSLFRQSGLMNEKSLNSS</sequence>
<proteinExistence type="predicted"/>
<name>A0A3M7PHM6_BRAPC</name>
<accession>A0A3M7PHM6</accession>